<dbReference type="EMBL" id="JTDF01019215">
    <property type="protein sequence ID" value="KAF8562556.1"/>
    <property type="molecule type" value="Genomic_DNA"/>
</dbReference>
<name>A0A8T0D563_9TREM</name>
<evidence type="ECO:0000313" key="2">
    <source>
        <dbReference type="Proteomes" id="UP000699462"/>
    </source>
</evidence>
<comment type="caution">
    <text evidence="1">The sequence shown here is derived from an EMBL/GenBank/DDBJ whole genome shotgun (WGS) entry which is preliminary data.</text>
</comment>
<evidence type="ECO:0000313" key="1">
    <source>
        <dbReference type="EMBL" id="KAF8562556.1"/>
    </source>
</evidence>
<gene>
    <name evidence="1" type="ORF">P879_10593</name>
</gene>
<dbReference type="OrthoDB" id="6247054at2759"/>
<protein>
    <submittedName>
        <fullName evidence="1">Uncharacterized protein</fullName>
    </submittedName>
</protein>
<proteinExistence type="predicted"/>
<organism evidence="1 2">
    <name type="scientific">Paragonimus westermani</name>
    <dbReference type="NCBI Taxonomy" id="34504"/>
    <lineage>
        <taxon>Eukaryota</taxon>
        <taxon>Metazoa</taxon>
        <taxon>Spiralia</taxon>
        <taxon>Lophotrochozoa</taxon>
        <taxon>Platyhelminthes</taxon>
        <taxon>Trematoda</taxon>
        <taxon>Digenea</taxon>
        <taxon>Plagiorchiida</taxon>
        <taxon>Troglotremata</taxon>
        <taxon>Troglotrematidae</taxon>
        <taxon>Paragonimus</taxon>
    </lineage>
</organism>
<keyword evidence="2" id="KW-1185">Reference proteome</keyword>
<accession>A0A8T0D563</accession>
<dbReference type="Proteomes" id="UP000699462">
    <property type="component" value="Unassembled WGS sequence"/>
</dbReference>
<reference evidence="1 2" key="1">
    <citation type="submission" date="2019-07" db="EMBL/GenBank/DDBJ databases">
        <title>Annotation for the trematode Paragonimus westermani.</title>
        <authorList>
            <person name="Choi Y.-J."/>
        </authorList>
    </citation>
    <scope>NUCLEOTIDE SEQUENCE [LARGE SCALE GENOMIC DNA]</scope>
    <source>
        <strain evidence="1">180907_Pwestermani</strain>
    </source>
</reference>
<sequence length="142" mass="16760">MNVIRQRNAEACRMWRHINLPRPQSRRLEDISSETLDIKNVRIFRIIELKAIQKEVQRLRKQTSHSRQFIQFPLPTANYTRRQWKMVRNKEKDTFCRVPMKAANKRKCNCTGCCLNSQCCPKVPQQLEVVARRTHALAGPSD</sequence>
<dbReference type="AlphaFoldDB" id="A0A8T0D563"/>